<name>A0A512DY58_9PROT</name>
<protein>
    <recommendedName>
        <fullName evidence="1">DUF4325 domain-containing protein</fullName>
    </recommendedName>
</protein>
<dbReference type="EMBL" id="BJYZ01000028">
    <property type="protein sequence ID" value="GEO41402.1"/>
    <property type="molecule type" value="Genomic_DNA"/>
</dbReference>
<dbReference type="AlphaFoldDB" id="A0A512DY58"/>
<keyword evidence="3" id="KW-1185">Reference proteome</keyword>
<gene>
    <name evidence="2" type="ORF">SAE02_55500</name>
</gene>
<proteinExistence type="predicted"/>
<dbReference type="RefSeq" id="WP_052831786.1">
    <property type="nucleotide sequence ID" value="NZ_BJYZ01000028.1"/>
</dbReference>
<evidence type="ECO:0000313" key="3">
    <source>
        <dbReference type="Proteomes" id="UP000321523"/>
    </source>
</evidence>
<evidence type="ECO:0000259" key="1">
    <source>
        <dbReference type="Pfam" id="PF14213"/>
    </source>
</evidence>
<sequence length="109" mass="12041">MIRIDIGKDFSQVTGGRRRDSGAHSAEAFRDDLLVPALRRGGRVVVDITGPSYSMAWLEEAFGALQDLGFTSEDLSDRLEIEAKGDYRYTAEAIRGYILRSDPVVSSTE</sequence>
<accession>A0A512DY58</accession>
<organism evidence="2 3">
    <name type="scientific">Skermanella aerolata</name>
    <dbReference type="NCBI Taxonomy" id="393310"/>
    <lineage>
        <taxon>Bacteria</taxon>
        <taxon>Pseudomonadati</taxon>
        <taxon>Pseudomonadota</taxon>
        <taxon>Alphaproteobacteria</taxon>
        <taxon>Rhodospirillales</taxon>
        <taxon>Azospirillaceae</taxon>
        <taxon>Skermanella</taxon>
    </lineage>
</organism>
<reference evidence="2 3" key="1">
    <citation type="submission" date="2019-07" db="EMBL/GenBank/DDBJ databases">
        <title>Whole genome shotgun sequence of Skermanella aerolata NBRC 106429.</title>
        <authorList>
            <person name="Hosoyama A."/>
            <person name="Uohara A."/>
            <person name="Ohji S."/>
            <person name="Ichikawa N."/>
        </authorList>
    </citation>
    <scope>NUCLEOTIDE SEQUENCE [LARGE SCALE GENOMIC DNA]</scope>
    <source>
        <strain evidence="2 3">NBRC 106429</strain>
    </source>
</reference>
<comment type="caution">
    <text evidence="2">The sequence shown here is derived from an EMBL/GenBank/DDBJ whole genome shotgun (WGS) entry which is preliminary data.</text>
</comment>
<dbReference type="OrthoDB" id="1551124at2"/>
<dbReference type="Pfam" id="PF14213">
    <property type="entry name" value="DUF4325"/>
    <property type="match status" value="1"/>
</dbReference>
<feature type="domain" description="DUF4325" evidence="1">
    <location>
        <begin position="25"/>
        <end position="81"/>
    </location>
</feature>
<dbReference type="Proteomes" id="UP000321523">
    <property type="component" value="Unassembled WGS sequence"/>
</dbReference>
<evidence type="ECO:0000313" key="2">
    <source>
        <dbReference type="EMBL" id="GEO41402.1"/>
    </source>
</evidence>
<dbReference type="InterPro" id="IPR025474">
    <property type="entry name" value="DUF4325"/>
</dbReference>